<feature type="chain" id="PRO_5046829798" description="LppX_LprAFG lipoprotein" evidence="2">
    <location>
        <begin position="31"/>
        <end position="253"/>
    </location>
</feature>
<accession>A0ABV4QU22</accession>
<proteinExistence type="predicted"/>
<dbReference type="Proteomes" id="UP001569904">
    <property type="component" value="Unassembled WGS sequence"/>
</dbReference>
<evidence type="ECO:0008006" key="5">
    <source>
        <dbReference type="Google" id="ProtNLM"/>
    </source>
</evidence>
<dbReference type="RefSeq" id="WP_371940498.1">
    <property type="nucleotide sequence ID" value="NZ_JAXCEH010000005.1"/>
</dbReference>
<keyword evidence="2" id="KW-0732">Signal</keyword>
<evidence type="ECO:0000256" key="1">
    <source>
        <dbReference type="SAM" id="MobiDB-lite"/>
    </source>
</evidence>
<reference evidence="3 4" key="1">
    <citation type="submission" date="2023-11" db="EMBL/GenBank/DDBJ databases">
        <title>Actinomadura monticuli sp. nov., isolated from volcanic ash.</title>
        <authorList>
            <person name="Lee S.D."/>
            <person name="Yang H."/>
            <person name="Kim I.S."/>
        </authorList>
    </citation>
    <scope>NUCLEOTIDE SEQUENCE [LARGE SCALE GENOMIC DNA]</scope>
    <source>
        <strain evidence="3 4">DSM 45346</strain>
    </source>
</reference>
<sequence length="253" mass="26047">MMTSRPSPRLPRIVATVAVSALLLSAAACGSEKGPGASGSTSGSPTAASPSASAFAGKNPNQILQEAQTALRGAKSFRVAGVMSSDGETVKIDLITDGTRAKGVLTVPVKGSSVTMQIIKVGSQYYFRGRSLWLKAGSPALANRIGNRWALGNAQMTLRFSIFTTPAGWAKFLDPDGSITREADATVNGKPAVTLKDDSEGLLWISAQEPHYPLRLGGGDASGGGSLNFTYDAPVKVAAPRNVVDLSKGAAGL</sequence>
<feature type="signal peptide" evidence="2">
    <location>
        <begin position="1"/>
        <end position="30"/>
    </location>
</feature>
<keyword evidence="4" id="KW-1185">Reference proteome</keyword>
<feature type="region of interest" description="Disordered" evidence="1">
    <location>
        <begin position="33"/>
        <end position="56"/>
    </location>
</feature>
<evidence type="ECO:0000256" key="2">
    <source>
        <dbReference type="SAM" id="SignalP"/>
    </source>
</evidence>
<protein>
    <recommendedName>
        <fullName evidence="5">LppX_LprAFG lipoprotein</fullName>
    </recommendedName>
</protein>
<name>A0ABV4QU22_9ACTN</name>
<organism evidence="3 4">
    <name type="scientific">Actinomadura chokoriensis</name>
    <dbReference type="NCBI Taxonomy" id="454156"/>
    <lineage>
        <taxon>Bacteria</taxon>
        <taxon>Bacillati</taxon>
        <taxon>Actinomycetota</taxon>
        <taxon>Actinomycetes</taxon>
        <taxon>Streptosporangiales</taxon>
        <taxon>Thermomonosporaceae</taxon>
        <taxon>Actinomadura</taxon>
    </lineage>
</organism>
<dbReference type="Gene3D" id="2.50.20.20">
    <property type="match status" value="1"/>
</dbReference>
<dbReference type="EMBL" id="JAXCEH010000005">
    <property type="protein sequence ID" value="MFA1554105.1"/>
    <property type="molecule type" value="Genomic_DNA"/>
</dbReference>
<comment type="caution">
    <text evidence="3">The sequence shown here is derived from an EMBL/GenBank/DDBJ whole genome shotgun (WGS) entry which is preliminary data.</text>
</comment>
<dbReference type="PROSITE" id="PS51257">
    <property type="entry name" value="PROKAR_LIPOPROTEIN"/>
    <property type="match status" value="1"/>
</dbReference>
<evidence type="ECO:0000313" key="3">
    <source>
        <dbReference type="EMBL" id="MFA1554105.1"/>
    </source>
</evidence>
<evidence type="ECO:0000313" key="4">
    <source>
        <dbReference type="Proteomes" id="UP001569904"/>
    </source>
</evidence>
<gene>
    <name evidence="3" type="ORF">SM436_10445</name>
</gene>